<protein>
    <recommendedName>
        <fullName evidence="2">Response regulatory domain-containing protein</fullName>
    </recommendedName>
</protein>
<evidence type="ECO:0000313" key="4">
    <source>
        <dbReference type="Proteomes" id="UP000182063"/>
    </source>
</evidence>
<proteinExistence type="predicted"/>
<evidence type="ECO:0000313" key="3">
    <source>
        <dbReference type="EMBL" id="API58799.1"/>
    </source>
</evidence>
<dbReference type="GO" id="GO:0000160">
    <property type="term" value="P:phosphorelay signal transduction system"/>
    <property type="evidence" value="ECO:0007669"/>
    <property type="project" value="InterPro"/>
</dbReference>
<dbReference type="InterPro" id="IPR001789">
    <property type="entry name" value="Sig_transdc_resp-reg_receiver"/>
</dbReference>
<dbReference type="AlphaFoldDB" id="A0A1L3ZT73"/>
<reference evidence="4" key="1">
    <citation type="submission" date="2016-11" db="EMBL/GenBank/DDBJ databases">
        <title>Complete Genome Sequence of alachlor-degrading Sphingomonas sp. strain JJ-A5.</title>
        <authorList>
            <person name="Lee H."/>
            <person name="Ka J.-O."/>
        </authorList>
    </citation>
    <scope>NUCLEOTIDE SEQUENCE [LARGE SCALE GENOMIC DNA]</scope>
    <source>
        <strain evidence="4">JJ-A5</strain>
    </source>
</reference>
<keyword evidence="1" id="KW-0597">Phosphoprotein</keyword>
<dbReference type="EMBL" id="CP018221">
    <property type="protein sequence ID" value="API58799.1"/>
    <property type="molecule type" value="Genomic_DNA"/>
</dbReference>
<feature type="domain" description="Response regulatory" evidence="2">
    <location>
        <begin position="10"/>
        <end position="119"/>
    </location>
</feature>
<keyword evidence="4" id="KW-1185">Reference proteome</keyword>
<name>A0A1L3ZT73_9SPHN</name>
<evidence type="ECO:0000256" key="1">
    <source>
        <dbReference type="PROSITE-ProRule" id="PRU00169"/>
    </source>
</evidence>
<organism evidence="3 4">
    <name type="scientific">Tardibacter chloracetimidivorans</name>
    <dbReference type="NCBI Taxonomy" id="1921510"/>
    <lineage>
        <taxon>Bacteria</taxon>
        <taxon>Pseudomonadati</taxon>
        <taxon>Pseudomonadota</taxon>
        <taxon>Alphaproteobacteria</taxon>
        <taxon>Sphingomonadales</taxon>
        <taxon>Sphingomonadaceae</taxon>
        <taxon>Tardibacter</taxon>
    </lineage>
</organism>
<evidence type="ECO:0000259" key="2">
    <source>
        <dbReference type="PROSITE" id="PS50110"/>
    </source>
</evidence>
<dbReference type="CDD" id="cd00156">
    <property type="entry name" value="REC"/>
    <property type="match status" value="1"/>
</dbReference>
<dbReference type="OrthoDB" id="582170at2"/>
<accession>A0A1L3ZT73</accession>
<dbReference type="Proteomes" id="UP000182063">
    <property type="component" value="Chromosome"/>
</dbReference>
<dbReference type="Gene3D" id="3.40.50.2300">
    <property type="match status" value="1"/>
</dbReference>
<dbReference type="STRING" id="1921510.BSL82_05325"/>
<gene>
    <name evidence="3" type="ORF">BSL82_05325</name>
</gene>
<dbReference type="PROSITE" id="PS50110">
    <property type="entry name" value="RESPONSE_REGULATORY"/>
    <property type="match status" value="1"/>
</dbReference>
<dbReference type="SUPFAM" id="SSF52172">
    <property type="entry name" value="CheY-like"/>
    <property type="match status" value="1"/>
</dbReference>
<dbReference type="KEGG" id="sphj:BSL82_05325"/>
<sequence length="128" mass="13340">MKAPDLSGKSILLIEDNILIAMEVETALEEAGAEVHLCTTIGAGISAIRERPVDFLLTDHMLTDADSKCAIAAAIAHGVPYAVLTGYDFAPDDPSVAGAKIFAKPCPADEIVAYIEAQLAGAASQRSE</sequence>
<dbReference type="InterPro" id="IPR011006">
    <property type="entry name" value="CheY-like_superfamily"/>
</dbReference>
<feature type="modified residue" description="4-aspartylphosphate" evidence="1">
    <location>
        <position position="59"/>
    </location>
</feature>